<evidence type="ECO:0000313" key="1">
    <source>
        <dbReference type="EMBL" id="UXH42585.1"/>
    </source>
</evidence>
<keyword evidence="2" id="KW-1185">Reference proteome</keyword>
<sequence length="388" mass="44465">MNEKFNDDFLQSLKKRPDLAPRKEFKQELKTKLLNEMSDTEKSRGKMRSLVPNILAAAFILAGVFLTFELIGIGRDGQNASREQDSIEQVEPTSQEPTELDESTADKLIGEAFSRYDHILNDEGTGETFIFEGKPYRYMSGELDSKEKVIRYLSESFTPDAAEKLIGDLPFITFKGKLAQPDVSYEPGQLWTATTAIKVRTSETMSDVTYEIPVSEGYQKASVQTFRLLYDDGWKFSVVMPFSFRKVEKVETDSRSPFTLTQEEKDAYQEFSEDPTEVHLKGLSPISLAKLYVQASLDERYDLVYEMYTDRPDYIRWTKEEDEEIPKTDRGTKENILNTFKGIENGEFIQTSDIDGYIKYDNVGEGTMGFQMIKDEDGYWSVGFMPTQ</sequence>
<name>A0ACD4C1X8_9BACI</name>
<dbReference type="EMBL" id="CP104558">
    <property type="protein sequence ID" value="UXH42585.1"/>
    <property type="molecule type" value="Genomic_DNA"/>
</dbReference>
<dbReference type="Proteomes" id="UP001064027">
    <property type="component" value="Chromosome"/>
</dbReference>
<reference evidence="1" key="1">
    <citation type="submission" date="2022-09" db="EMBL/GenBank/DDBJ databases">
        <title>Complete genome sequence of Rossellomorea vietnamensis strain RL-WG62, a newly isolated PGPR with the potential for plant salinity stress alleviation.</title>
        <authorList>
            <person name="Ren L."/>
            <person name="Wang G."/>
            <person name="Hu H."/>
        </authorList>
    </citation>
    <scope>NUCLEOTIDE SEQUENCE</scope>
    <source>
        <strain evidence="1">RL-WG62</strain>
    </source>
</reference>
<gene>
    <name evidence="1" type="ORF">N5C46_12580</name>
</gene>
<evidence type="ECO:0000313" key="2">
    <source>
        <dbReference type="Proteomes" id="UP001064027"/>
    </source>
</evidence>
<organism evidence="1 2">
    <name type="scientific">Rossellomorea vietnamensis</name>
    <dbReference type="NCBI Taxonomy" id="218284"/>
    <lineage>
        <taxon>Bacteria</taxon>
        <taxon>Bacillati</taxon>
        <taxon>Bacillota</taxon>
        <taxon>Bacilli</taxon>
        <taxon>Bacillales</taxon>
        <taxon>Bacillaceae</taxon>
        <taxon>Rossellomorea</taxon>
    </lineage>
</organism>
<protein>
    <submittedName>
        <fullName evidence="1">IseA DL-endopeptidase inhibitor family protein</fullName>
    </submittedName>
</protein>
<proteinExistence type="predicted"/>
<accession>A0ACD4C1X8</accession>